<evidence type="ECO:0000313" key="1">
    <source>
        <dbReference type="EMBL" id="KAF9978595.1"/>
    </source>
</evidence>
<proteinExistence type="predicted"/>
<dbReference type="EMBL" id="JAAAHW010004115">
    <property type="protein sequence ID" value="KAF9978595.1"/>
    <property type="molecule type" value="Genomic_DNA"/>
</dbReference>
<gene>
    <name evidence="1" type="ORF">BGZ65_006935</name>
</gene>
<reference evidence="1" key="1">
    <citation type="journal article" date="2020" name="Fungal Divers.">
        <title>Resolving the Mortierellaceae phylogeny through synthesis of multi-gene phylogenetics and phylogenomics.</title>
        <authorList>
            <person name="Vandepol N."/>
            <person name="Liber J."/>
            <person name="Desiro A."/>
            <person name="Na H."/>
            <person name="Kennedy M."/>
            <person name="Barry K."/>
            <person name="Grigoriev I.V."/>
            <person name="Miller A.N."/>
            <person name="O'Donnell K."/>
            <person name="Stajich J.E."/>
            <person name="Bonito G."/>
        </authorList>
    </citation>
    <scope>NUCLEOTIDE SEQUENCE</scope>
    <source>
        <strain evidence="1">MES-2147</strain>
    </source>
</reference>
<dbReference type="AlphaFoldDB" id="A0A9P6JMU3"/>
<dbReference type="Proteomes" id="UP000749646">
    <property type="component" value="Unassembled WGS sequence"/>
</dbReference>
<protein>
    <submittedName>
        <fullName evidence="1">Uncharacterized protein</fullName>
    </submittedName>
</protein>
<evidence type="ECO:0000313" key="2">
    <source>
        <dbReference type="Proteomes" id="UP000749646"/>
    </source>
</evidence>
<keyword evidence="2" id="KW-1185">Reference proteome</keyword>
<sequence>MSAEVCVGCDLRADHWKWNANEWRVSGFLSSYDFQTVVSELNVSKVTSSEDVENWEFERSGSTGSDARSKAQELLKQVGKIWSQSEAKSREYVECTCELALKAREETEASVLAATDRRAFGRVRSCGKLWHGEINFALVHHPDAKAENGYNRLCVNSTTAKGLTDFDLLGGVIVGMPVIGHFDPKSQWATSVLGADRTTA</sequence>
<organism evidence="1 2">
    <name type="scientific">Modicella reniformis</name>
    <dbReference type="NCBI Taxonomy" id="1440133"/>
    <lineage>
        <taxon>Eukaryota</taxon>
        <taxon>Fungi</taxon>
        <taxon>Fungi incertae sedis</taxon>
        <taxon>Mucoromycota</taxon>
        <taxon>Mortierellomycotina</taxon>
        <taxon>Mortierellomycetes</taxon>
        <taxon>Mortierellales</taxon>
        <taxon>Mortierellaceae</taxon>
        <taxon>Modicella</taxon>
    </lineage>
</organism>
<accession>A0A9P6JMU3</accession>
<name>A0A9P6JMU3_9FUNG</name>
<comment type="caution">
    <text evidence="1">The sequence shown here is derived from an EMBL/GenBank/DDBJ whole genome shotgun (WGS) entry which is preliminary data.</text>
</comment>